<organism evidence="2 3">
    <name type="scientific">Marinobacterium marinum</name>
    <dbReference type="NCBI Taxonomy" id="2756129"/>
    <lineage>
        <taxon>Bacteria</taxon>
        <taxon>Pseudomonadati</taxon>
        <taxon>Pseudomonadota</taxon>
        <taxon>Gammaproteobacteria</taxon>
        <taxon>Oceanospirillales</taxon>
        <taxon>Oceanospirillaceae</taxon>
        <taxon>Marinobacterium</taxon>
    </lineage>
</organism>
<keyword evidence="3" id="KW-1185">Reference proteome</keyword>
<feature type="transmembrane region" description="Helical" evidence="1">
    <location>
        <begin position="35"/>
        <end position="57"/>
    </location>
</feature>
<name>A0A7W2ABM2_9GAMM</name>
<dbReference type="PANTHER" id="PTHR40115">
    <property type="entry name" value="INNER MEMBRANE PROTEIN WITH PEPSY TM HELIX"/>
    <property type="match status" value="1"/>
</dbReference>
<evidence type="ECO:0000256" key="1">
    <source>
        <dbReference type="SAM" id="Phobius"/>
    </source>
</evidence>
<feature type="transmembrane region" description="Helical" evidence="1">
    <location>
        <begin position="200"/>
        <end position="221"/>
    </location>
</feature>
<protein>
    <submittedName>
        <fullName evidence="2">PepSY-associated TM helix domain-containing protein</fullName>
    </submittedName>
</protein>
<keyword evidence="1" id="KW-1133">Transmembrane helix</keyword>
<accession>A0A7W2ABM2</accession>
<keyword evidence="1" id="KW-0472">Membrane</keyword>
<dbReference type="InterPro" id="IPR032307">
    <property type="entry name" value="PepSY_TM-like_2"/>
</dbReference>
<reference evidence="2 3" key="1">
    <citation type="submission" date="2020-07" db="EMBL/GenBank/DDBJ databases">
        <title>Bacterium isolated from marien macroalgae.</title>
        <authorList>
            <person name="Zhu K."/>
            <person name="Lu D."/>
            <person name="Du Z."/>
        </authorList>
    </citation>
    <scope>NUCLEOTIDE SEQUENCE [LARGE SCALE GENOMIC DNA]</scope>
    <source>
        <strain evidence="2 3">3-1745</strain>
    </source>
</reference>
<gene>
    <name evidence="2" type="ORF">H1S06_11990</name>
</gene>
<dbReference type="AlphaFoldDB" id="A0A7W2ABM2"/>
<dbReference type="PANTHER" id="PTHR40115:SF1">
    <property type="entry name" value="INNER MEMBRANE PROTEIN WITH PEPSY TM HELIX"/>
    <property type="match status" value="1"/>
</dbReference>
<feature type="transmembrane region" description="Helical" evidence="1">
    <location>
        <begin position="172"/>
        <end position="194"/>
    </location>
</feature>
<evidence type="ECO:0000313" key="2">
    <source>
        <dbReference type="EMBL" id="MBA4503081.1"/>
    </source>
</evidence>
<evidence type="ECO:0000313" key="3">
    <source>
        <dbReference type="Proteomes" id="UP000538931"/>
    </source>
</evidence>
<dbReference type="EMBL" id="JACEMT010000052">
    <property type="protein sequence ID" value="MBA4503081.1"/>
    <property type="molecule type" value="Genomic_DNA"/>
</dbReference>
<sequence>MRDIPSQAAPLEETTEVPTTSVRLRAVWMRRLLTWHWISSAFALFGMLLFAVTGITLNHAGQIAAEARVTTVQETLPEALMEPLLQAQRDAAELPLSVGDWLLNQQGVKLPAGQPEWSEYEVYLSLPRPGGDAWLSIDLETAELLYESTDRGWIAYLNDLHKGRNAGQAWSLFIDFFALVCVVFSLTGLAVLWLHARERAAVWPVTGLGVLVPVLLAVLLVH</sequence>
<dbReference type="Proteomes" id="UP000538931">
    <property type="component" value="Unassembled WGS sequence"/>
</dbReference>
<dbReference type="Pfam" id="PF16357">
    <property type="entry name" value="PepSY_TM_like_2"/>
    <property type="match status" value="1"/>
</dbReference>
<keyword evidence="1" id="KW-0812">Transmembrane</keyword>
<comment type="caution">
    <text evidence="2">The sequence shown here is derived from an EMBL/GenBank/DDBJ whole genome shotgun (WGS) entry which is preliminary data.</text>
</comment>
<proteinExistence type="predicted"/>
<dbReference type="RefSeq" id="WP_181740503.1">
    <property type="nucleotide sequence ID" value="NZ_JACEMT010000052.1"/>
</dbReference>